<proteinExistence type="predicted"/>
<dbReference type="InterPro" id="IPR014867">
    <property type="entry name" value="Spore_coat_CotH_CotH2/3/7"/>
</dbReference>
<dbReference type="Proteomes" id="UP000018072">
    <property type="component" value="Unassembled WGS sequence"/>
</dbReference>
<feature type="chain" id="PRO_5004434236" description="CotH protein" evidence="1">
    <location>
        <begin position="26"/>
        <end position="483"/>
    </location>
</feature>
<name>R7H2E7_9BACT</name>
<dbReference type="RefSeq" id="WP_022430767.1">
    <property type="nucleotide sequence ID" value="NZ_FR899284.1"/>
</dbReference>
<dbReference type="AlphaFoldDB" id="R7H2E7"/>
<evidence type="ECO:0000313" key="2">
    <source>
        <dbReference type="EMBL" id="CDE33530.1"/>
    </source>
</evidence>
<feature type="signal peptide" evidence="1">
    <location>
        <begin position="1"/>
        <end position="25"/>
    </location>
</feature>
<dbReference type="Pfam" id="PF08757">
    <property type="entry name" value="CotH"/>
    <property type="match status" value="1"/>
</dbReference>
<gene>
    <name evidence="2" type="ORF">BN741_01639</name>
</gene>
<evidence type="ECO:0000256" key="1">
    <source>
        <dbReference type="SAM" id="SignalP"/>
    </source>
</evidence>
<dbReference type="STRING" id="1263103.BN741_01639"/>
<accession>R7H2E7</accession>
<reference evidence="2" key="1">
    <citation type="submission" date="2012-11" db="EMBL/GenBank/DDBJ databases">
        <title>Dependencies among metagenomic species, viruses, plasmids and units of genetic variation.</title>
        <authorList>
            <person name="Nielsen H.B."/>
            <person name="Almeida M."/>
            <person name="Juncker A.S."/>
            <person name="Rasmussen S."/>
            <person name="Li J."/>
            <person name="Sunagawa S."/>
            <person name="Plichta D."/>
            <person name="Gautier L."/>
            <person name="Le Chatelier E."/>
            <person name="Peletier E."/>
            <person name="Bonde I."/>
            <person name="Nielsen T."/>
            <person name="Manichanh C."/>
            <person name="Arumugam M."/>
            <person name="Batto J."/>
            <person name="Santos M.B.Q.D."/>
            <person name="Blom N."/>
            <person name="Borruel N."/>
            <person name="Burgdorf K.S."/>
            <person name="Boumezbeur F."/>
            <person name="Casellas F."/>
            <person name="Dore J."/>
            <person name="Guarner F."/>
            <person name="Hansen T."/>
            <person name="Hildebrand F."/>
            <person name="Kaas R.S."/>
            <person name="Kennedy S."/>
            <person name="Kristiansen K."/>
            <person name="Kultima J.R."/>
            <person name="Leonard P."/>
            <person name="Levenez F."/>
            <person name="Lund O."/>
            <person name="Moumen B."/>
            <person name="Le Paslier D."/>
            <person name="Pons N."/>
            <person name="Pedersen O."/>
            <person name="Prifti E."/>
            <person name="Qin J."/>
            <person name="Raes J."/>
            <person name="Tap J."/>
            <person name="Tims S."/>
            <person name="Ussery D.W."/>
            <person name="Yamada T."/>
            <person name="MetaHit consortium"/>
            <person name="Renault P."/>
            <person name="Sicheritz-Ponten T."/>
            <person name="Bork P."/>
            <person name="Wang J."/>
            <person name="Brunak S."/>
            <person name="Ehrlich S.D."/>
        </authorList>
    </citation>
    <scope>NUCLEOTIDE SEQUENCE [LARGE SCALE GENOMIC DNA]</scope>
</reference>
<organism evidence="2">
    <name type="scientific">Leyella stercorea CAG:629</name>
    <dbReference type="NCBI Taxonomy" id="1263103"/>
    <lineage>
        <taxon>Bacteria</taxon>
        <taxon>Pseudomonadati</taxon>
        <taxon>Bacteroidota</taxon>
        <taxon>Bacteroidia</taxon>
        <taxon>Bacteroidales</taxon>
        <taxon>Prevotellaceae</taxon>
        <taxon>Leyella</taxon>
    </lineage>
</organism>
<protein>
    <recommendedName>
        <fullName evidence="3">CotH protein</fullName>
    </recommendedName>
</protein>
<dbReference type="EMBL" id="CBIT010000180">
    <property type="protein sequence ID" value="CDE33530.1"/>
    <property type="molecule type" value="Genomic_DNA"/>
</dbReference>
<keyword evidence="1" id="KW-0732">Signal</keyword>
<evidence type="ECO:0008006" key="3">
    <source>
        <dbReference type="Google" id="ProtNLM"/>
    </source>
</evidence>
<comment type="caution">
    <text evidence="2">The sequence shown here is derived from an EMBL/GenBank/DDBJ whole genome shotgun (WGS) entry which is preliminary data.</text>
</comment>
<sequence length="483" mass="55220">MNVRRILCKRLLVVMCVLFSGAAVAAADRLPVLKITVDGSITKDMEYAKGTMSLTDENGAQIDLKAKFRIRGATSTQYLVKPSLNMKLRTDDYSKSQDSLLLGLRSASKWILDAMAIDRICMRNRLCMDVWNEMSPLPYATDFGGRSGTVGRFIELYINGEYKGIYCLSDFVNRKLLQLKKYDEKKGVVCGVLYKSGTSDIANQNERNFTPDWTAGTISWHNAWELKEPDGYECEAAWQPLIDLFDNRKSYSDVRKYFYLSNLVDYQLHVMALCIQDNWGNKNHFFSIRNIQKNIDDADPTEAARRKCVVSPWDLDTSLGGSYDGSKYDGNYSSWDPKDVVKNGGFYPFSVCQGQAEYNALLKARWKELRTTALSKESINRRLENYRDLFLNTGAWSRMVEHWNKQKIKPCYVEDLAKEIALVEKWYSERFDMMDAYFGVETGISSVEAEEKKDDAIYSVEGVRLNSVPAKGLYIRGGKLRMN</sequence>